<dbReference type="Gene3D" id="1.20.1250.20">
    <property type="entry name" value="MFS general substrate transporter like domains"/>
    <property type="match status" value="1"/>
</dbReference>
<proteinExistence type="inferred from homology"/>
<feature type="transmembrane region" description="Helical" evidence="8">
    <location>
        <begin position="340"/>
        <end position="358"/>
    </location>
</feature>
<dbReference type="PRINTS" id="PR01036">
    <property type="entry name" value="TCRTETB"/>
</dbReference>
<dbReference type="CDD" id="cd17502">
    <property type="entry name" value="MFS_Azr1_MDR_like"/>
    <property type="match status" value="1"/>
</dbReference>
<feature type="transmembrane region" description="Helical" evidence="8">
    <location>
        <begin position="401"/>
        <end position="425"/>
    </location>
</feature>
<accession>A0A3N1CU59</accession>
<dbReference type="GO" id="GO:0005886">
    <property type="term" value="C:plasma membrane"/>
    <property type="evidence" value="ECO:0007669"/>
    <property type="project" value="UniProtKB-SubCell"/>
</dbReference>
<feature type="transmembrane region" description="Helical" evidence="8">
    <location>
        <begin position="474"/>
        <end position="493"/>
    </location>
</feature>
<dbReference type="SUPFAM" id="SSF103473">
    <property type="entry name" value="MFS general substrate transporter"/>
    <property type="match status" value="1"/>
</dbReference>
<dbReference type="PROSITE" id="PS50850">
    <property type="entry name" value="MFS"/>
    <property type="match status" value="1"/>
</dbReference>
<dbReference type="InterPro" id="IPR011701">
    <property type="entry name" value="MFS"/>
</dbReference>
<evidence type="ECO:0000256" key="4">
    <source>
        <dbReference type="ARBA" id="ARBA00022475"/>
    </source>
</evidence>
<feature type="transmembrane region" description="Helical" evidence="8">
    <location>
        <begin position="169"/>
        <end position="192"/>
    </location>
</feature>
<feature type="transmembrane region" description="Helical" evidence="8">
    <location>
        <begin position="82"/>
        <end position="102"/>
    </location>
</feature>
<feature type="transmembrane region" description="Helical" evidence="8">
    <location>
        <begin position="108"/>
        <end position="131"/>
    </location>
</feature>
<evidence type="ECO:0000259" key="9">
    <source>
        <dbReference type="PROSITE" id="PS50850"/>
    </source>
</evidence>
<evidence type="ECO:0000256" key="7">
    <source>
        <dbReference type="ARBA" id="ARBA00023136"/>
    </source>
</evidence>
<dbReference type="InterPro" id="IPR001646">
    <property type="entry name" value="5peptide_repeat"/>
</dbReference>
<evidence type="ECO:0000256" key="8">
    <source>
        <dbReference type="SAM" id="Phobius"/>
    </source>
</evidence>
<comment type="caution">
    <text evidence="10">The sequence shown here is derived from an EMBL/GenBank/DDBJ whole genome shotgun (WGS) entry which is preliminary data.</text>
</comment>
<dbReference type="InterPro" id="IPR020846">
    <property type="entry name" value="MFS_dom"/>
</dbReference>
<feature type="transmembrane region" description="Helical" evidence="8">
    <location>
        <begin position="18"/>
        <end position="40"/>
    </location>
</feature>
<evidence type="ECO:0000313" key="10">
    <source>
        <dbReference type="EMBL" id="ROO84724.1"/>
    </source>
</evidence>
<feature type="transmembrane region" description="Helical" evidence="8">
    <location>
        <begin position="143"/>
        <end position="163"/>
    </location>
</feature>
<dbReference type="AlphaFoldDB" id="A0A3N1CU59"/>
<feature type="domain" description="Major facilitator superfamily (MFS) profile" evidence="9">
    <location>
        <begin position="12"/>
        <end position="498"/>
    </location>
</feature>
<name>A0A3N1CU59_9ACTN</name>
<feature type="transmembrane region" description="Helical" evidence="8">
    <location>
        <begin position="52"/>
        <end position="70"/>
    </location>
</feature>
<feature type="transmembrane region" description="Helical" evidence="8">
    <location>
        <begin position="309"/>
        <end position="328"/>
    </location>
</feature>
<dbReference type="Proteomes" id="UP000272400">
    <property type="component" value="Unassembled WGS sequence"/>
</dbReference>
<dbReference type="EMBL" id="RJKE01000001">
    <property type="protein sequence ID" value="ROO84724.1"/>
    <property type="molecule type" value="Genomic_DNA"/>
</dbReference>
<feature type="transmembrane region" description="Helical" evidence="8">
    <location>
        <begin position="232"/>
        <end position="254"/>
    </location>
</feature>
<evidence type="ECO:0000256" key="6">
    <source>
        <dbReference type="ARBA" id="ARBA00022989"/>
    </source>
</evidence>
<feature type="transmembrane region" description="Helical" evidence="8">
    <location>
        <begin position="204"/>
        <end position="226"/>
    </location>
</feature>
<protein>
    <submittedName>
        <fullName evidence="10">EmrB/QacA subfamily drug resistance transporter</fullName>
    </submittedName>
</protein>
<keyword evidence="3" id="KW-0813">Transport</keyword>
<dbReference type="Gene3D" id="2.160.20.80">
    <property type="entry name" value="E3 ubiquitin-protein ligase SopA"/>
    <property type="match status" value="1"/>
</dbReference>
<dbReference type="GO" id="GO:0022857">
    <property type="term" value="F:transmembrane transporter activity"/>
    <property type="evidence" value="ECO:0007669"/>
    <property type="project" value="InterPro"/>
</dbReference>
<dbReference type="Gene3D" id="1.20.1720.10">
    <property type="entry name" value="Multidrug resistance protein D"/>
    <property type="match status" value="1"/>
</dbReference>
<comment type="similarity">
    <text evidence="2">Belongs to the major facilitator superfamily. TCR/Tet family.</text>
</comment>
<keyword evidence="7 8" id="KW-0472">Membrane</keyword>
<dbReference type="PANTHER" id="PTHR23501">
    <property type="entry name" value="MAJOR FACILITATOR SUPERFAMILY"/>
    <property type="match status" value="1"/>
</dbReference>
<feature type="transmembrane region" description="Helical" evidence="8">
    <location>
        <begin position="364"/>
        <end position="389"/>
    </location>
</feature>
<evidence type="ECO:0000313" key="11">
    <source>
        <dbReference type="Proteomes" id="UP000272400"/>
    </source>
</evidence>
<dbReference type="InterPro" id="IPR036259">
    <property type="entry name" value="MFS_trans_sf"/>
</dbReference>
<dbReference type="SUPFAM" id="SSF141571">
    <property type="entry name" value="Pentapeptide repeat-like"/>
    <property type="match status" value="1"/>
</dbReference>
<comment type="subcellular location">
    <subcellularLocation>
        <location evidence="1">Cell membrane</location>
        <topology evidence="1">Multi-pass membrane protein</topology>
    </subcellularLocation>
</comment>
<feature type="transmembrane region" description="Helical" evidence="8">
    <location>
        <begin position="618"/>
        <end position="637"/>
    </location>
</feature>
<evidence type="ECO:0000256" key="5">
    <source>
        <dbReference type="ARBA" id="ARBA00022692"/>
    </source>
</evidence>
<keyword evidence="5 8" id="KW-0812">Transmembrane</keyword>
<keyword evidence="6 8" id="KW-1133">Transmembrane helix</keyword>
<dbReference type="PANTHER" id="PTHR23501:SF197">
    <property type="entry name" value="COMD"/>
    <property type="match status" value="1"/>
</dbReference>
<dbReference type="Pfam" id="PF00805">
    <property type="entry name" value="Pentapeptide"/>
    <property type="match status" value="1"/>
</dbReference>
<evidence type="ECO:0000256" key="2">
    <source>
        <dbReference type="ARBA" id="ARBA00007520"/>
    </source>
</evidence>
<feature type="transmembrane region" description="Helical" evidence="8">
    <location>
        <begin position="275"/>
        <end position="297"/>
    </location>
</feature>
<organism evidence="10 11">
    <name type="scientific">Actinocorallia herbida</name>
    <dbReference type="NCBI Taxonomy" id="58109"/>
    <lineage>
        <taxon>Bacteria</taxon>
        <taxon>Bacillati</taxon>
        <taxon>Actinomycetota</taxon>
        <taxon>Actinomycetes</taxon>
        <taxon>Streptosporangiales</taxon>
        <taxon>Thermomonosporaceae</taxon>
        <taxon>Actinocorallia</taxon>
    </lineage>
</organism>
<evidence type="ECO:0000256" key="1">
    <source>
        <dbReference type="ARBA" id="ARBA00004651"/>
    </source>
</evidence>
<reference evidence="10 11" key="1">
    <citation type="submission" date="2018-11" db="EMBL/GenBank/DDBJ databases">
        <title>Sequencing the genomes of 1000 actinobacteria strains.</title>
        <authorList>
            <person name="Klenk H.-P."/>
        </authorList>
    </citation>
    <scope>NUCLEOTIDE SEQUENCE [LARGE SCALE GENOMIC DNA]</scope>
    <source>
        <strain evidence="10 11">DSM 44254</strain>
    </source>
</reference>
<keyword evidence="11" id="KW-1185">Reference proteome</keyword>
<keyword evidence="4" id="KW-1003">Cell membrane</keyword>
<sequence length="836" mass="86856">MTNTASETKSHSEIMRSLIGLLTVMGIGLMSSTIVSVALPQIVGSLGGSQSQYTWVVTATLLTTTATTPIWGRLADLFNKKLLLQVGIAIFVVATIACGFAQTTSQLIAFRAFQGIGAGALQVLVQVIIAAMIPPKERGKYNGYLGGVMAFATVGGPLVGGVISDSFLGWRWCFFIAVPFLAIAVTVLQKFLHITHVRKEGVKIDYWGATLIAAAVSVLLLWVTFAGDSFDWLSWQTGAMLGGTIVLLVIAIFVELRHPQPVVPIRIVKQRTPALAIIASLAVGMAMFGGSVFLGQYFQIGRGYSPTQAGLLTIPMMLGVLVASTITGRIISKTGSVRPHVIFGLVVLIVGFGLMSVIDHETSLVYIGVAIALIGAGVGASMQNLVLIVQNGVHIRDMGAASASVTFFRSLGGTIGVSVLGAILATRVADLIKDGFAKIGITPTGGQGGNLDVASLPAPLAEIVRSAYGDATGHIFLVSLGIAVVGLVAALFLRPQTLRESLELQDEPVVKAAEMTTPDLAGRHAAPEPVAVSVTSGASASVTSGPVATVTTLTTAEREYELRGEGPAETTDGFLIPAGLREEHPEPRNREPEVVRVQARGPRHLHPSGRRERITSNALLISAVVVIGAAGAGFVAFQGGQDQTDVARDGVTVSQQAQAADQYTKAVRQLGAAKAEVRTGAVYTLERVAADSPRDRQAVVGVLAAFVRAHTPAAGEVVPATPPTDIAVALKVIGRQPHQTGENVDLSAIAVRGADLSGADLRGANLAGADLRKVDLTGADLEGANLTGARLKNAVLTDANLSGADLRNAKGVTPAELQAMTTRMEGTALGTDPSVG</sequence>
<gene>
    <name evidence="10" type="ORF">EDD29_2252</name>
</gene>
<dbReference type="Pfam" id="PF07690">
    <property type="entry name" value="MFS_1"/>
    <property type="match status" value="1"/>
</dbReference>
<dbReference type="FunFam" id="1.20.1720.10:FF:000004">
    <property type="entry name" value="EmrB/QacA family drug resistance transporter"/>
    <property type="match status" value="1"/>
</dbReference>
<evidence type="ECO:0000256" key="3">
    <source>
        <dbReference type="ARBA" id="ARBA00022448"/>
    </source>
</evidence>